<sequence length="698" mass="77355">MDADKLKDFAVYNFEKLIVVIVALLSGFLIYSGMGQPIITEKHDPDRLAQSATEVKRQVDDDHTDAIVNNPDAPREPKFDIAMEQQKFLQPIKSSLYQPGPWDLSKASKEKVRRKDPVLAKPEAVRTTGVIATLAYRSKDGTYALTDLEPADELEVVEAKPKRSSRRSRRNNMDMMMGGDDMMGMDMEMEMMMGGDDMMGMMGMESAGASGPIRKLAADKNLGITPKKTQSLITGDDQPPVPGIGLFIAGTAVIPHKQLIDAYQEALSYAAEYDPIKRDLPRYVSYQVQRADVTNKSIDQLTEDDWILRDSNDITIRNAAVYWSGFAPEIVPDDYRIPGVTMWIPPIVLDPYTDIATHPLVPMKSQRVLMAEQLEKEAEAIKAKASQTNLDDFEVDIAGGQTRSFGGGMDDMYGMDMDMGMDMGMDEGYDMMGMGGGMGGSRPANEGKPAEENPVDYKLLRFYDFAYIVGAPRQDKNAPQLRHSYVYRVRFAVNDPNFPKSPELQPKSKNLDPEAYKRYVTLSADAAQTQKRNYKRWSDWSDPSAPTALPQGDRAVFGSVKPIKPRVVMAGNRKIEIESEPPKAEVVASSFDPSLGVFVPTRMEATEGTVLSTEVESADVIDPITLEVKKTGAPKVIKSSATVIDVEGGAPLEIVDDETIVEPGMFLMIDSNGKLKVKDATEEQRFYRIQAFADERGL</sequence>
<protein>
    <submittedName>
        <fullName evidence="3">Uncharacterized protein</fullName>
    </submittedName>
</protein>
<keyword evidence="2" id="KW-1133">Transmembrane helix</keyword>
<reference evidence="3 4" key="1">
    <citation type="submission" date="2019-02" db="EMBL/GenBank/DDBJ databases">
        <title>Planctomycetal bacteria perform biofilm scaping via a novel small molecule.</title>
        <authorList>
            <person name="Jeske O."/>
            <person name="Boedeker C."/>
            <person name="Wiegand S."/>
            <person name="Breitling P."/>
            <person name="Kallscheuer N."/>
            <person name="Jogler M."/>
            <person name="Rohde M."/>
            <person name="Petersen J."/>
            <person name="Medema M.H."/>
            <person name="Surup F."/>
            <person name="Jogler C."/>
        </authorList>
    </citation>
    <scope>NUCLEOTIDE SEQUENCE [LARGE SCALE GENOMIC DNA]</scope>
    <source>
        <strain evidence="3 4">Mal15</strain>
    </source>
</reference>
<keyword evidence="2" id="KW-0472">Membrane</keyword>
<accession>A0A5B9MFU9</accession>
<dbReference type="KEGG" id="smam:Mal15_41070"/>
<evidence type="ECO:0000313" key="3">
    <source>
        <dbReference type="EMBL" id="QEG00039.1"/>
    </source>
</evidence>
<organism evidence="3 4">
    <name type="scientific">Stieleria maiorica</name>
    <dbReference type="NCBI Taxonomy" id="2795974"/>
    <lineage>
        <taxon>Bacteria</taxon>
        <taxon>Pseudomonadati</taxon>
        <taxon>Planctomycetota</taxon>
        <taxon>Planctomycetia</taxon>
        <taxon>Pirellulales</taxon>
        <taxon>Pirellulaceae</taxon>
        <taxon>Stieleria</taxon>
    </lineage>
</organism>
<keyword evidence="4" id="KW-1185">Reference proteome</keyword>
<proteinExistence type="predicted"/>
<dbReference type="AlphaFoldDB" id="A0A5B9MFU9"/>
<keyword evidence="2" id="KW-0812">Transmembrane</keyword>
<feature type="region of interest" description="Disordered" evidence="1">
    <location>
        <begin position="156"/>
        <end position="180"/>
    </location>
</feature>
<dbReference type="RefSeq" id="WP_147869344.1">
    <property type="nucleotide sequence ID" value="NZ_CP036264.1"/>
</dbReference>
<name>A0A5B9MFU9_9BACT</name>
<gene>
    <name evidence="3" type="ORF">Mal15_41070</name>
</gene>
<evidence type="ECO:0000313" key="4">
    <source>
        <dbReference type="Proteomes" id="UP000321353"/>
    </source>
</evidence>
<dbReference type="EMBL" id="CP036264">
    <property type="protein sequence ID" value="QEG00039.1"/>
    <property type="molecule type" value="Genomic_DNA"/>
</dbReference>
<feature type="transmembrane region" description="Helical" evidence="2">
    <location>
        <begin position="12"/>
        <end position="34"/>
    </location>
</feature>
<evidence type="ECO:0000256" key="1">
    <source>
        <dbReference type="SAM" id="MobiDB-lite"/>
    </source>
</evidence>
<evidence type="ECO:0000256" key="2">
    <source>
        <dbReference type="SAM" id="Phobius"/>
    </source>
</evidence>
<dbReference type="Proteomes" id="UP000321353">
    <property type="component" value="Chromosome"/>
</dbReference>